<protein>
    <recommendedName>
        <fullName evidence="3">histidine kinase</fullName>
        <ecNumber evidence="3">2.7.13.3</ecNumber>
    </recommendedName>
</protein>
<dbReference type="PANTHER" id="PTHR45436">
    <property type="entry name" value="SENSOR HISTIDINE KINASE YKOH"/>
    <property type="match status" value="1"/>
</dbReference>
<evidence type="ECO:0000259" key="12">
    <source>
        <dbReference type="PROSITE" id="PS50885"/>
    </source>
</evidence>
<keyword evidence="9" id="KW-0902">Two-component regulatory system</keyword>
<dbReference type="Gene3D" id="6.10.340.10">
    <property type="match status" value="1"/>
</dbReference>
<gene>
    <name evidence="13" type="ORF">CP976_29130</name>
</gene>
<feature type="domain" description="HAMP" evidence="12">
    <location>
        <begin position="157"/>
        <end position="220"/>
    </location>
</feature>
<keyword evidence="8 10" id="KW-1133">Transmembrane helix</keyword>
<proteinExistence type="predicted"/>
<dbReference type="InterPro" id="IPR003661">
    <property type="entry name" value="HisK_dim/P_dom"/>
</dbReference>
<dbReference type="InterPro" id="IPR036890">
    <property type="entry name" value="HATPase_C_sf"/>
</dbReference>
<dbReference type="SUPFAM" id="SSF47384">
    <property type="entry name" value="Homodimeric domain of signal transducing histidine kinase"/>
    <property type="match status" value="1"/>
</dbReference>
<evidence type="ECO:0000256" key="7">
    <source>
        <dbReference type="ARBA" id="ARBA00022777"/>
    </source>
</evidence>
<dbReference type="InterPro" id="IPR003594">
    <property type="entry name" value="HATPase_dom"/>
</dbReference>
<evidence type="ECO:0000313" key="14">
    <source>
        <dbReference type="Proteomes" id="UP000326598"/>
    </source>
</evidence>
<comment type="catalytic activity">
    <reaction evidence="1">
        <text>ATP + protein L-histidine = ADP + protein N-phospho-L-histidine.</text>
        <dbReference type="EC" id="2.7.13.3"/>
    </reaction>
</comment>
<evidence type="ECO:0000256" key="3">
    <source>
        <dbReference type="ARBA" id="ARBA00012438"/>
    </source>
</evidence>
<dbReference type="Gene3D" id="3.30.565.10">
    <property type="entry name" value="Histidine kinase-like ATPase, C-terminal domain"/>
    <property type="match status" value="1"/>
</dbReference>
<dbReference type="SMART" id="SM00387">
    <property type="entry name" value="HATPase_c"/>
    <property type="match status" value="1"/>
</dbReference>
<dbReference type="AlphaFoldDB" id="A0A5J6I5R6"/>
<feature type="domain" description="Histidine kinase" evidence="11">
    <location>
        <begin position="228"/>
        <end position="418"/>
    </location>
</feature>
<dbReference type="GO" id="GO:0000155">
    <property type="term" value="F:phosphorelay sensor kinase activity"/>
    <property type="evidence" value="ECO:0007669"/>
    <property type="project" value="InterPro"/>
</dbReference>
<evidence type="ECO:0000256" key="4">
    <source>
        <dbReference type="ARBA" id="ARBA00022553"/>
    </source>
</evidence>
<evidence type="ECO:0000256" key="6">
    <source>
        <dbReference type="ARBA" id="ARBA00022692"/>
    </source>
</evidence>
<reference evidence="13 14" key="1">
    <citation type="submission" date="2017-09" db="EMBL/GenBank/DDBJ databases">
        <authorList>
            <person name="Lee N."/>
            <person name="Cho B.-K."/>
        </authorList>
    </citation>
    <scope>NUCLEOTIDE SEQUENCE [LARGE SCALE GENOMIC DNA]</scope>
    <source>
        <strain evidence="13 14">ATCC 13740</strain>
    </source>
</reference>
<keyword evidence="4" id="KW-0597">Phosphoprotein</keyword>
<dbReference type="SMART" id="SM00304">
    <property type="entry name" value="HAMP"/>
    <property type="match status" value="1"/>
</dbReference>
<evidence type="ECO:0000256" key="8">
    <source>
        <dbReference type="ARBA" id="ARBA00022989"/>
    </source>
</evidence>
<feature type="transmembrane region" description="Helical" evidence="10">
    <location>
        <begin position="12"/>
        <end position="35"/>
    </location>
</feature>
<dbReference type="PANTHER" id="PTHR45436:SF5">
    <property type="entry name" value="SENSOR HISTIDINE KINASE TRCS"/>
    <property type="match status" value="1"/>
</dbReference>
<evidence type="ECO:0000313" key="13">
    <source>
        <dbReference type="EMBL" id="QEV27776.1"/>
    </source>
</evidence>
<evidence type="ECO:0000256" key="1">
    <source>
        <dbReference type="ARBA" id="ARBA00000085"/>
    </source>
</evidence>
<dbReference type="CDD" id="cd00082">
    <property type="entry name" value="HisKA"/>
    <property type="match status" value="1"/>
</dbReference>
<evidence type="ECO:0000256" key="2">
    <source>
        <dbReference type="ARBA" id="ARBA00004236"/>
    </source>
</evidence>
<evidence type="ECO:0000259" key="11">
    <source>
        <dbReference type="PROSITE" id="PS50109"/>
    </source>
</evidence>
<keyword evidence="7 13" id="KW-0418">Kinase</keyword>
<organism evidence="13 14">
    <name type="scientific">Streptomyces coeruleorubidus</name>
    <dbReference type="NCBI Taxonomy" id="116188"/>
    <lineage>
        <taxon>Bacteria</taxon>
        <taxon>Bacillati</taxon>
        <taxon>Actinomycetota</taxon>
        <taxon>Actinomycetes</taxon>
        <taxon>Kitasatosporales</taxon>
        <taxon>Streptomycetaceae</taxon>
        <taxon>Streptomyces</taxon>
    </lineage>
</organism>
<keyword evidence="6 10" id="KW-0812">Transmembrane</keyword>
<dbReference type="RefSeq" id="WP_150482996.1">
    <property type="nucleotide sequence ID" value="NZ_BMTB01000004.1"/>
</dbReference>
<evidence type="ECO:0000256" key="9">
    <source>
        <dbReference type="ARBA" id="ARBA00023012"/>
    </source>
</evidence>
<dbReference type="InterPro" id="IPR005467">
    <property type="entry name" value="His_kinase_dom"/>
</dbReference>
<comment type="subcellular location">
    <subcellularLocation>
        <location evidence="2">Cell membrane</location>
    </subcellularLocation>
</comment>
<keyword evidence="10" id="KW-0472">Membrane</keyword>
<dbReference type="PROSITE" id="PS50109">
    <property type="entry name" value="HIS_KIN"/>
    <property type="match status" value="1"/>
</dbReference>
<dbReference type="CDD" id="cd06225">
    <property type="entry name" value="HAMP"/>
    <property type="match status" value="1"/>
</dbReference>
<evidence type="ECO:0000256" key="10">
    <source>
        <dbReference type="SAM" id="Phobius"/>
    </source>
</evidence>
<dbReference type="PROSITE" id="PS50885">
    <property type="entry name" value="HAMP"/>
    <property type="match status" value="1"/>
</dbReference>
<dbReference type="EMBL" id="CP023694">
    <property type="protein sequence ID" value="QEV27776.1"/>
    <property type="molecule type" value="Genomic_DNA"/>
</dbReference>
<dbReference type="Proteomes" id="UP000326598">
    <property type="component" value="Chromosome"/>
</dbReference>
<dbReference type="Pfam" id="PF00672">
    <property type="entry name" value="HAMP"/>
    <property type="match status" value="1"/>
</dbReference>
<sequence>MRPRLPQWSGTLAAKAAAFITVMCCALAALLGVLVHVQVTNQTVGQARDQALQRLTQATERYEAGDSLKRGAGVDPPGLPRPLRNLAVGGDRGTMVSDFRGRPTMWAAGPADGGRALAVAVDYSQQARTIQGLDRAILWSSGLAIGATLLVGAFAVTRVTRRLHTTALVARRISAGDLDARVNDPRTDPSTKDPARPQDEVAAVAAALDSMASSLQGKLLAEQRFTADVAHELRTPLTGLHAAAELLPPGRPTELVRDRVAALRTLTEDLLEISRLDTGRERLELDTEQLGPLAERAVRGAGSGTEVRVVRDVAVETDRRRLERVLGNLVANAHKHGRGPVVLTVDGPVVTVRDHGDGFPEYLVAHGPQRFRTEGGARGHGLGLTIALGQAEVLGARLEFANAPDGGAVATLTLAAEER</sequence>
<accession>A0A5J6I5R6</accession>
<dbReference type="EC" id="2.7.13.3" evidence="3"/>
<dbReference type="Pfam" id="PF02518">
    <property type="entry name" value="HATPase_c"/>
    <property type="match status" value="1"/>
</dbReference>
<dbReference type="InterPro" id="IPR050428">
    <property type="entry name" value="TCS_sensor_his_kinase"/>
</dbReference>
<dbReference type="KEGG" id="scoe:CP976_29130"/>
<evidence type="ECO:0000256" key="5">
    <source>
        <dbReference type="ARBA" id="ARBA00022679"/>
    </source>
</evidence>
<dbReference type="InterPro" id="IPR003660">
    <property type="entry name" value="HAMP_dom"/>
</dbReference>
<feature type="transmembrane region" description="Helical" evidence="10">
    <location>
        <begin position="136"/>
        <end position="156"/>
    </location>
</feature>
<keyword evidence="5" id="KW-0808">Transferase</keyword>
<name>A0A5J6I5R6_STRC4</name>
<dbReference type="SMART" id="SM00388">
    <property type="entry name" value="HisKA"/>
    <property type="match status" value="1"/>
</dbReference>
<dbReference type="Gene3D" id="1.10.287.130">
    <property type="match status" value="1"/>
</dbReference>
<dbReference type="SUPFAM" id="SSF55874">
    <property type="entry name" value="ATPase domain of HSP90 chaperone/DNA topoisomerase II/histidine kinase"/>
    <property type="match status" value="1"/>
</dbReference>
<dbReference type="GeneID" id="91420116"/>
<dbReference type="GO" id="GO:0005886">
    <property type="term" value="C:plasma membrane"/>
    <property type="evidence" value="ECO:0007669"/>
    <property type="project" value="UniProtKB-SubCell"/>
</dbReference>
<dbReference type="InterPro" id="IPR036097">
    <property type="entry name" value="HisK_dim/P_sf"/>
</dbReference>
<dbReference type="Pfam" id="PF00512">
    <property type="entry name" value="HisKA"/>
    <property type="match status" value="1"/>
</dbReference>